<dbReference type="GeneID" id="301091552"/>
<dbReference type="Proteomes" id="UP000002190">
    <property type="component" value="Chromosome 1"/>
</dbReference>
<proteinExistence type="predicted"/>
<dbReference type="eggNOG" id="ENOG5030WVV">
    <property type="taxonomic scope" value="Bacteria"/>
</dbReference>
<reference evidence="1 2" key="1">
    <citation type="submission" date="2010-04" db="EMBL/GenBank/DDBJ databases">
        <title>Complete sequence of chromosome 1 of Burkholderia sp. CCGE1002.</title>
        <authorList>
            <consortium name="US DOE Joint Genome Institute"/>
            <person name="Lucas S."/>
            <person name="Copeland A."/>
            <person name="Lapidus A."/>
            <person name="Cheng J.-F."/>
            <person name="Bruce D."/>
            <person name="Goodwin L."/>
            <person name="Pitluck S."/>
            <person name="Chertkov O."/>
            <person name="Detter J.C."/>
            <person name="Han C."/>
            <person name="Tapia R."/>
            <person name="Land M."/>
            <person name="Hauser L."/>
            <person name="Kyrpides N."/>
            <person name="Ovchinnikova G."/>
            <person name="Martinez-Romero E."/>
            <person name="Hernandez M.A.R."/>
            <person name="Tiedje J.M."/>
            <person name="Woyke T."/>
        </authorList>
    </citation>
    <scope>NUCLEOTIDE SEQUENCE [LARGE SCALE GENOMIC DNA]</scope>
    <source>
        <strain evidence="1 2">CCGE1002</strain>
    </source>
</reference>
<name>D5WA31_PARAM</name>
<accession>D5WA31</accession>
<protein>
    <submittedName>
        <fullName evidence="1">Uncharacterized protein</fullName>
    </submittedName>
</protein>
<dbReference type="KEGG" id="bge:BC1002_0145"/>
<dbReference type="AlphaFoldDB" id="D5WA31"/>
<reference evidence="1 2" key="2">
    <citation type="journal article" date="2012" name="J. Bacteriol.">
        <title>Genome Sequences of Burkholderia sp. Strains CCGE1002 and H160, Isolated from Legume Nodules in Mexico and Brazil.</title>
        <authorList>
            <person name="Ormeno-Orrillo E."/>
            <person name="Rogel M.A."/>
            <person name="Chueire L.M."/>
            <person name="Tiedje J.M."/>
            <person name="Martinez-Romero E."/>
            <person name="Hungria M."/>
        </authorList>
    </citation>
    <scope>NUCLEOTIDE SEQUENCE [LARGE SCALE GENOMIC DNA]</scope>
    <source>
        <strain evidence="1 2">CCGE1002</strain>
    </source>
</reference>
<dbReference type="EMBL" id="CP002013">
    <property type="protein sequence ID" value="ADG14253.1"/>
    <property type="molecule type" value="Genomic_DNA"/>
</dbReference>
<dbReference type="HOGENOM" id="CLU_1674625_0_0_4"/>
<gene>
    <name evidence="1" type="ordered locus">BC1002_0145</name>
</gene>
<evidence type="ECO:0000313" key="1">
    <source>
        <dbReference type="EMBL" id="ADG14253.1"/>
    </source>
</evidence>
<evidence type="ECO:0000313" key="2">
    <source>
        <dbReference type="Proteomes" id="UP000002190"/>
    </source>
</evidence>
<sequence length="158" mass="17532">MSDLYNTQAAAEFLSRALPDDGDSAYWSGFLINNRRTDRSPIHRIPFSRVGKAALYSPEDLARYVEFEKARRLGTVKLTGRAAEALQAFGIGESGGSSTGRRLEIADVSLQIDEATREPFVRLVISEPMLVYRLELSQAQSLSERLLEAAKIGKRLAK</sequence>
<dbReference type="RefSeq" id="WP_013088156.1">
    <property type="nucleotide sequence ID" value="NC_014117.1"/>
</dbReference>
<organism evidence="1 2">
    <name type="scientific">Paraburkholderia atlantica</name>
    <dbReference type="NCBI Taxonomy" id="2654982"/>
    <lineage>
        <taxon>Bacteria</taxon>
        <taxon>Pseudomonadati</taxon>
        <taxon>Pseudomonadota</taxon>
        <taxon>Betaproteobacteria</taxon>
        <taxon>Burkholderiales</taxon>
        <taxon>Burkholderiaceae</taxon>
        <taxon>Paraburkholderia</taxon>
    </lineage>
</organism>